<keyword evidence="4 7" id="KW-0195">Cyclin</keyword>
<keyword evidence="3" id="KW-0132">Cell division</keyword>
<proteinExistence type="inferred from homology"/>
<dbReference type="InterPro" id="IPR039361">
    <property type="entry name" value="Cyclin"/>
</dbReference>
<dbReference type="PANTHER" id="PTHR10177">
    <property type="entry name" value="CYCLINS"/>
    <property type="match status" value="1"/>
</dbReference>
<evidence type="ECO:0000256" key="1">
    <source>
        <dbReference type="ARBA" id="ARBA00009065"/>
    </source>
</evidence>
<dbReference type="Gene3D" id="1.10.472.10">
    <property type="entry name" value="Cyclin-like"/>
    <property type="match status" value="2"/>
</dbReference>
<dbReference type="AlphaFoldDB" id="A0AAD7LYC1"/>
<gene>
    <name evidence="9" type="ORF">O6P43_015990</name>
</gene>
<dbReference type="KEGG" id="qsa:O6P43_015990"/>
<evidence type="ECO:0000313" key="9">
    <source>
        <dbReference type="EMBL" id="KAJ7966532.1"/>
    </source>
</evidence>
<dbReference type="CDD" id="cd20543">
    <property type="entry name" value="CYCLIN_AtCycD-like_rpt1"/>
    <property type="match status" value="1"/>
</dbReference>
<accession>A0AAD7LYC1</accession>
<organism evidence="9 10">
    <name type="scientific">Quillaja saponaria</name>
    <name type="common">Soap bark tree</name>
    <dbReference type="NCBI Taxonomy" id="32244"/>
    <lineage>
        <taxon>Eukaryota</taxon>
        <taxon>Viridiplantae</taxon>
        <taxon>Streptophyta</taxon>
        <taxon>Embryophyta</taxon>
        <taxon>Tracheophyta</taxon>
        <taxon>Spermatophyta</taxon>
        <taxon>Magnoliopsida</taxon>
        <taxon>eudicotyledons</taxon>
        <taxon>Gunneridae</taxon>
        <taxon>Pentapetalae</taxon>
        <taxon>rosids</taxon>
        <taxon>fabids</taxon>
        <taxon>Fabales</taxon>
        <taxon>Quillajaceae</taxon>
        <taxon>Quillaja</taxon>
    </lineage>
</organism>
<keyword evidence="10" id="KW-1185">Reference proteome</keyword>
<evidence type="ECO:0000256" key="3">
    <source>
        <dbReference type="ARBA" id="ARBA00022618"/>
    </source>
</evidence>
<dbReference type="GO" id="GO:0051301">
    <property type="term" value="P:cell division"/>
    <property type="evidence" value="ECO:0007669"/>
    <property type="project" value="UniProtKB-KW"/>
</dbReference>
<evidence type="ECO:0000256" key="2">
    <source>
        <dbReference type="ARBA" id="ARBA00011177"/>
    </source>
</evidence>
<comment type="subunit">
    <text evidence="2">Interacts with the CDC2 protein kinase to form a serine/threonine kinase holoenzyme complex also known as maturation promoting factor (MPF). The cyclin subunit imparts substrate specificity to the complex.</text>
</comment>
<dbReference type="Proteomes" id="UP001163823">
    <property type="component" value="Chromosome 6"/>
</dbReference>
<sequence>MDDSISSLLCQESETCLEEEVVDEDAFIYFKNFDASEDDYVGILIEREINHGFKKNESLVFGNSIRRARLEAISWILKSRATFDFRFQTAYLSVTYFDQFLCRRSIDSEKAWAIRLLSVACLSLAAKMEECNSPALSAFQLEDYTFESKVIQRMELLVLTTLEWKMGFISPFDFLPYFITKFFTEPSPGNLMSRIMPLILAIMKEVNIMDYRPSVIAAAATLVALNQQLTRKAVELKMSSIPHSGLLQTEDVFLCYDFIRKVEMEKTRIPSSLNFLNPSTTRLRPIGDLESSAVIAKRKRLSFNDDEC</sequence>
<dbReference type="Pfam" id="PF00134">
    <property type="entry name" value="Cyclin_N"/>
    <property type="match status" value="1"/>
</dbReference>
<feature type="domain" description="Cyclin-like" evidence="8">
    <location>
        <begin position="74"/>
        <end position="160"/>
    </location>
</feature>
<evidence type="ECO:0000259" key="8">
    <source>
        <dbReference type="SMART" id="SM00385"/>
    </source>
</evidence>
<comment type="caution">
    <text evidence="9">The sequence shown here is derived from an EMBL/GenBank/DDBJ whole genome shotgun (WGS) entry which is preliminary data.</text>
</comment>
<dbReference type="Pfam" id="PF02984">
    <property type="entry name" value="Cyclin_C"/>
    <property type="match status" value="1"/>
</dbReference>
<dbReference type="EMBL" id="JARAOO010000006">
    <property type="protein sequence ID" value="KAJ7966532.1"/>
    <property type="molecule type" value="Genomic_DNA"/>
</dbReference>
<comment type="similarity">
    <text evidence="1">Belongs to the cyclin family. Cyclin D subfamily.</text>
</comment>
<protein>
    <recommendedName>
        <fullName evidence="6">B-like cyclin</fullName>
    </recommendedName>
</protein>
<dbReference type="InterPro" id="IPR013763">
    <property type="entry name" value="Cyclin-like_dom"/>
</dbReference>
<dbReference type="SUPFAM" id="SSF47954">
    <property type="entry name" value="Cyclin-like"/>
    <property type="match status" value="2"/>
</dbReference>
<dbReference type="CDD" id="cd20544">
    <property type="entry name" value="CYCLIN_AtCycD-like_rpt2"/>
    <property type="match status" value="1"/>
</dbReference>
<evidence type="ECO:0000256" key="7">
    <source>
        <dbReference type="RuleBase" id="RU000383"/>
    </source>
</evidence>
<dbReference type="InterPro" id="IPR006671">
    <property type="entry name" value="Cyclin_N"/>
</dbReference>
<evidence type="ECO:0000256" key="6">
    <source>
        <dbReference type="ARBA" id="ARBA00032263"/>
    </source>
</evidence>
<dbReference type="FunFam" id="1.10.472.10:FF:000069">
    <property type="entry name" value="Cyclin-D5-1"/>
    <property type="match status" value="1"/>
</dbReference>
<dbReference type="InterPro" id="IPR004367">
    <property type="entry name" value="Cyclin_C-dom"/>
</dbReference>
<dbReference type="InterPro" id="IPR036915">
    <property type="entry name" value="Cyclin-like_sf"/>
</dbReference>
<reference evidence="9" key="1">
    <citation type="journal article" date="2023" name="Science">
        <title>Elucidation of the pathway for biosynthesis of saponin adjuvants from the soapbark tree.</title>
        <authorList>
            <person name="Reed J."/>
            <person name="Orme A."/>
            <person name="El-Demerdash A."/>
            <person name="Owen C."/>
            <person name="Martin L.B.B."/>
            <person name="Misra R.C."/>
            <person name="Kikuchi S."/>
            <person name="Rejzek M."/>
            <person name="Martin A.C."/>
            <person name="Harkess A."/>
            <person name="Leebens-Mack J."/>
            <person name="Louveau T."/>
            <person name="Stephenson M.J."/>
            <person name="Osbourn A."/>
        </authorList>
    </citation>
    <scope>NUCLEOTIDE SEQUENCE</scope>
    <source>
        <strain evidence="9">S10</strain>
    </source>
</reference>
<dbReference type="SMART" id="SM00385">
    <property type="entry name" value="CYCLIN"/>
    <property type="match status" value="1"/>
</dbReference>
<name>A0AAD7LYC1_QUISA</name>
<evidence type="ECO:0000256" key="4">
    <source>
        <dbReference type="ARBA" id="ARBA00023127"/>
    </source>
</evidence>
<keyword evidence="5" id="KW-0131">Cell cycle</keyword>
<evidence type="ECO:0000313" key="10">
    <source>
        <dbReference type="Proteomes" id="UP001163823"/>
    </source>
</evidence>
<evidence type="ECO:0000256" key="5">
    <source>
        <dbReference type="ARBA" id="ARBA00023306"/>
    </source>
</evidence>